<dbReference type="Pfam" id="PF00528">
    <property type="entry name" value="BPD_transp_1"/>
    <property type="match status" value="1"/>
</dbReference>
<dbReference type="InterPro" id="IPR000515">
    <property type="entry name" value="MetI-like"/>
</dbReference>
<dbReference type="AlphaFoldDB" id="A0A553K437"/>
<evidence type="ECO:0000256" key="2">
    <source>
        <dbReference type="ARBA" id="ARBA00022448"/>
    </source>
</evidence>
<accession>A0A553K437</accession>
<comment type="caution">
    <text evidence="9">The sequence shown here is derived from an EMBL/GenBank/DDBJ whole genome shotgun (WGS) entry which is preliminary data.</text>
</comment>
<feature type="transmembrane region" description="Helical" evidence="7">
    <location>
        <begin position="358"/>
        <end position="380"/>
    </location>
</feature>
<keyword evidence="10" id="KW-1185">Reference proteome</keyword>
<dbReference type="GO" id="GO:0055085">
    <property type="term" value="P:transmembrane transport"/>
    <property type="evidence" value="ECO:0007669"/>
    <property type="project" value="InterPro"/>
</dbReference>
<dbReference type="InterPro" id="IPR035906">
    <property type="entry name" value="MetI-like_sf"/>
</dbReference>
<dbReference type="GO" id="GO:0005886">
    <property type="term" value="C:plasma membrane"/>
    <property type="evidence" value="ECO:0007669"/>
    <property type="project" value="UniProtKB-SubCell"/>
</dbReference>
<keyword evidence="2 7" id="KW-0813">Transport</keyword>
<feature type="transmembrane region" description="Helical" evidence="7">
    <location>
        <begin position="87"/>
        <end position="107"/>
    </location>
</feature>
<feature type="domain" description="ABC transmembrane type-1" evidence="8">
    <location>
        <begin position="83"/>
        <end position="440"/>
    </location>
</feature>
<proteinExistence type="inferred from homology"/>
<dbReference type="PROSITE" id="PS50928">
    <property type="entry name" value="ABC_TM1"/>
    <property type="match status" value="1"/>
</dbReference>
<evidence type="ECO:0000256" key="7">
    <source>
        <dbReference type="RuleBase" id="RU363032"/>
    </source>
</evidence>
<evidence type="ECO:0000313" key="10">
    <source>
        <dbReference type="Proteomes" id="UP000317638"/>
    </source>
</evidence>
<feature type="transmembrane region" description="Helical" evidence="7">
    <location>
        <begin position="312"/>
        <end position="337"/>
    </location>
</feature>
<dbReference type="PANTHER" id="PTHR43227:SF8">
    <property type="entry name" value="DIACETYLCHITOBIOSE UPTAKE SYSTEM PERMEASE PROTEIN DASB"/>
    <property type="match status" value="1"/>
</dbReference>
<name>A0A553K437_9ACTN</name>
<dbReference type="OrthoDB" id="3515028at2"/>
<keyword evidence="3" id="KW-1003">Cell membrane</keyword>
<feature type="transmembrane region" description="Helical" evidence="7">
    <location>
        <begin position="419"/>
        <end position="441"/>
    </location>
</feature>
<dbReference type="PANTHER" id="PTHR43227">
    <property type="entry name" value="BLL4140 PROTEIN"/>
    <property type="match status" value="1"/>
</dbReference>
<evidence type="ECO:0000259" key="8">
    <source>
        <dbReference type="PROSITE" id="PS50928"/>
    </source>
</evidence>
<dbReference type="Gene3D" id="1.10.3720.10">
    <property type="entry name" value="MetI-like"/>
    <property type="match status" value="2"/>
</dbReference>
<evidence type="ECO:0000256" key="5">
    <source>
        <dbReference type="ARBA" id="ARBA00022989"/>
    </source>
</evidence>
<dbReference type="Proteomes" id="UP000317638">
    <property type="component" value="Unassembled WGS sequence"/>
</dbReference>
<evidence type="ECO:0000256" key="3">
    <source>
        <dbReference type="ARBA" id="ARBA00022475"/>
    </source>
</evidence>
<dbReference type="RefSeq" id="WP_143936550.1">
    <property type="nucleotide sequence ID" value="NZ_VKKG01000001.1"/>
</dbReference>
<comment type="subcellular location">
    <subcellularLocation>
        <location evidence="1 7">Cell membrane</location>
        <topology evidence="1 7">Multi-pass membrane protein</topology>
    </subcellularLocation>
</comment>
<dbReference type="EMBL" id="VKKG01000001">
    <property type="protein sequence ID" value="TRY19461.1"/>
    <property type="molecule type" value="Genomic_DNA"/>
</dbReference>
<keyword evidence="5 7" id="KW-1133">Transmembrane helix</keyword>
<dbReference type="CDD" id="cd06261">
    <property type="entry name" value="TM_PBP2"/>
    <property type="match status" value="1"/>
</dbReference>
<comment type="similarity">
    <text evidence="7">Belongs to the binding-protein-dependent transport system permease family.</text>
</comment>
<dbReference type="InterPro" id="IPR050809">
    <property type="entry name" value="UgpAE/MalFG_permease"/>
</dbReference>
<sequence length="450" mass="47919">MTDTVTAPHSPRTGKRAAPSGRGRRALIIISFLAPALVVLGALVVYPIVFTLVRSFYDRGGDAFIGFQNYLTMFTNDTTFTAIRNNILWVIVAPLVCTILGLIFAVLLEKLKWKTAFRLIIFMPMAISMLAAGVIFRGLFQENPQLGAVNAGIVGIQSVFEDSSYFPGAKIREGHGVVMEQSVMVTEGEVAPGSSVNFPLTAVRQTSLPEDAAQAAPAPEAGGDQVTGTVFLDVVPGGGGEQGQIDEGKSGLPGIRVDAVTVDGDVAAHTITASDGTFTLEGLDSAQTYRIALPASNFSEGPTGVSWLSATFINAVVILAYIWIWAGFAMVMIASGLSAMDRSLQEAARMDGATEWQVFSRITAPLLTPVLLVVLVTLIINVLKIFDLVYVIPPGVSRPAANVIAVEMWTVSFGGGNDYGLGSALAILLLILVLPSMILNVKRFREERRA</sequence>
<keyword evidence="6 7" id="KW-0472">Membrane</keyword>
<evidence type="ECO:0000256" key="1">
    <source>
        <dbReference type="ARBA" id="ARBA00004651"/>
    </source>
</evidence>
<evidence type="ECO:0000256" key="4">
    <source>
        <dbReference type="ARBA" id="ARBA00022692"/>
    </source>
</evidence>
<feature type="transmembrane region" description="Helical" evidence="7">
    <location>
        <begin position="26"/>
        <end position="49"/>
    </location>
</feature>
<evidence type="ECO:0000313" key="9">
    <source>
        <dbReference type="EMBL" id="TRY19461.1"/>
    </source>
</evidence>
<reference evidence="9 10" key="1">
    <citation type="submission" date="2019-07" db="EMBL/GenBank/DDBJ databases">
        <authorList>
            <person name="Zhou L.-Y."/>
        </authorList>
    </citation>
    <scope>NUCLEOTIDE SEQUENCE [LARGE SCALE GENOMIC DNA]</scope>
    <source>
        <strain evidence="9 10">YIM 101269</strain>
    </source>
</reference>
<evidence type="ECO:0000256" key="6">
    <source>
        <dbReference type="ARBA" id="ARBA00023136"/>
    </source>
</evidence>
<protein>
    <submittedName>
        <fullName evidence="9">ABC transporter permease subunit</fullName>
    </submittedName>
</protein>
<keyword evidence="4 7" id="KW-0812">Transmembrane</keyword>
<dbReference type="SUPFAM" id="SSF161098">
    <property type="entry name" value="MetI-like"/>
    <property type="match status" value="1"/>
</dbReference>
<feature type="transmembrane region" description="Helical" evidence="7">
    <location>
        <begin position="119"/>
        <end position="140"/>
    </location>
</feature>
<organism evidence="9 10">
    <name type="scientific">Tessaracoccus rhinocerotis</name>
    <dbReference type="NCBI Taxonomy" id="1689449"/>
    <lineage>
        <taxon>Bacteria</taxon>
        <taxon>Bacillati</taxon>
        <taxon>Actinomycetota</taxon>
        <taxon>Actinomycetes</taxon>
        <taxon>Propionibacteriales</taxon>
        <taxon>Propionibacteriaceae</taxon>
        <taxon>Tessaracoccus</taxon>
    </lineage>
</organism>
<gene>
    <name evidence="9" type="ORF">FOJ82_00680</name>
</gene>
<dbReference type="SUPFAM" id="SSF160964">
    <property type="entry name" value="MalF N-terminal region-like"/>
    <property type="match status" value="1"/>
</dbReference>